<keyword evidence="5" id="KW-0472">Membrane</keyword>
<dbReference type="Proteomes" id="UP000295705">
    <property type="component" value="Unassembled WGS sequence"/>
</dbReference>
<evidence type="ECO:0000256" key="2">
    <source>
        <dbReference type="ARBA" id="ARBA00022840"/>
    </source>
</evidence>
<keyword evidence="8" id="KW-1185">Reference proteome</keyword>
<gene>
    <name evidence="7" type="ORF">EV188_107104</name>
</gene>
<dbReference type="EMBL" id="SNYO01000007">
    <property type="protein sequence ID" value="TDQ52727.1"/>
    <property type="molecule type" value="Genomic_DNA"/>
</dbReference>
<organism evidence="7 8">
    <name type="scientific">Actinomycetospora succinea</name>
    <dbReference type="NCBI Taxonomy" id="663603"/>
    <lineage>
        <taxon>Bacteria</taxon>
        <taxon>Bacillati</taxon>
        <taxon>Actinomycetota</taxon>
        <taxon>Actinomycetes</taxon>
        <taxon>Pseudonocardiales</taxon>
        <taxon>Pseudonocardiaceae</taxon>
        <taxon>Actinomycetospora</taxon>
    </lineage>
</organism>
<dbReference type="InterPro" id="IPR027417">
    <property type="entry name" value="P-loop_NTPase"/>
</dbReference>
<dbReference type="PANTHER" id="PTHR22683:SF41">
    <property type="entry name" value="DNA TRANSLOCASE FTSK"/>
    <property type="match status" value="1"/>
</dbReference>
<keyword evidence="2 3" id="KW-0067">ATP-binding</keyword>
<feature type="domain" description="FtsK" evidence="6">
    <location>
        <begin position="308"/>
        <end position="502"/>
    </location>
</feature>
<comment type="caution">
    <text evidence="7">The sequence shown here is derived from an EMBL/GenBank/DDBJ whole genome shotgun (WGS) entry which is preliminary data.</text>
</comment>
<sequence>MARSASFSARSRPFLRASRTDGFEIITAPTTHPAARVAGLAIRLRAEIMAGLAVVAGWLLLTTWMPWGAALALVAVVIAVLAAVPALRRCVSRRAMATMTRHRLRQVLVERRCLNFSRAAPLFLWSHPTEVGETVWLLLRAGISPSEVEGEVEWIASGCFARDARVTPTRRMTALVKVDVIRRDPLACELIASELDDWTATTGEAPPRGTGSFRRRRPTGTGRALGTEPVRRSPLRARRSTSTTTSRWSSTTPSGRRRTGPRCRTVAGTGRTMSEPTRLRALLRDWVTAVRTPAVCNEAPAPSVLSIWDPIHLGVDEYGRAVRVTLAYRNALLAGEPGAGKSVGLNCIVGHAALATDCGLWLFDGKLVELGLWRTCAERFVGPDLDDAIDALGALQGEMDRRYELLDTERRRKITPDDAVHGIEPVVVVLDEVAYYSATVGTKTQREAFSVGVRDLVARGRAAGIIVVAATQRPSSDIIPTSLRDLFGYRWAFRCTTDSSSDIVLGAGWATRGHTAADIAPEDKGVGLLLAEGGEPRRIKSAYLSDEQVYALADHATGLRARDAA</sequence>
<evidence type="ECO:0000313" key="8">
    <source>
        <dbReference type="Proteomes" id="UP000295705"/>
    </source>
</evidence>
<feature type="transmembrane region" description="Helical" evidence="5">
    <location>
        <begin position="44"/>
        <end position="61"/>
    </location>
</feature>
<feature type="region of interest" description="Disordered" evidence="4">
    <location>
        <begin position="199"/>
        <end position="271"/>
    </location>
</feature>
<dbReference type="Pfam" id="PF01580">
    <property type="entry name" value="FtsK_SpoIIIE"/>
    <property type="match status" value="1"/>
</dbReference>
<feature type="binding site" evidence="3">
    <location>
        <begin position="335"/>
        <end position="342"/>
    </location>
    <ligand>
        <name>ATP</name>
        <dbReference type="ChEBI" id="CHEBI:30616"/>
    </ligand>
</feature>
<keyword evidence="5" id="KW-1133">Transmembrane helix</keyword>
<protein>
    <submittedName>
        <fullName evidence="7">FtsK/SpoIIIE family protein</fullName>
    </submittedName>
</protein>
<evidence type="ECO:0000313" key="7">
    <source>
        <dbReference type="EMBL" id="TDQ52727.1"/>
    </source>
</evidence>
<accession>A0A4R6V2M4</accession>
<evidence type="ECO:0000256" key="1">
    <source>
        <dbReference type="ARBA" id="ARBA00022741"/>
    </source>
</evidence>
<dbReference type="Gene3D" id="3.40.50.300">
    <property type="entry name" value="P-loop containing nucleotide triphosphate hydrolases"/>
    <property type="match status" value="1"/>
</dbReference>
<evidence type="ECO:0000259" key="6">
    <source>
        <dbReference type="PROSITE" id="PS50901"/>
    </source>
</evidence>
<proteinExistence type="predicted"/>
<evidence type="ECO:0000256" key="3">
    <source>
        <dbReference type="PROSITE-ProRule" id="PRU00289"/>
    </source>
</evidence>
<feature type="compositionally biased region" description="Low complexity" evidence="4">
    <location>
        <begin position="240"/>
        <end position="254"/>
    </location>
</feature>
<evidence type="ECO:0000256" key="5">
    <source>
        <dbReference type="SAM" id="Phobius"/>
    </source>
</evidence>
<keyword evidence="1 3" id="KW-0547">Nucleotide-binding</keyword>
<dbReference type="InterPro" id="IPR050206">
    <property type="entry name" value="FtsK/SpoIIIE/SftA"/>
</dbReference>
<name>A0A4R6V2M4_9PSEU</name>
<evidence type="ECO:0000256" key="4">
    <source>
        <dbReference type="SAM" id="MobiDB-lite"/>
    </source>
</evidence>
<dbReference type="SUPFAM" id="SSF52540">
    <property type="entry name" value="P-loop containing nucleoside triphosphate hydrolases"/>
    <property type="match status" value="1"/>
</dbReference>
<dbReference type="PANTHER" id="PTHR22683">
    <property type="entry name" value="SPORULATION PROTEIN RELATED"/>
    <property type="match status" value="1"/>
</dbReference>
<feature type="transmembrane region" description="Helical" evidence="5">
    <location>
        <begin position="67"/>
        <end position="87"/>
    </location>
</feature>
<keyword evidence="5" id="KW-0812">Transmembrane</keyword>
<reference evidence="7 8" key="1">
    <citation type="submission" date="2019-03" db="EMBL/GenBank/DDBJ databases">
        <title>Genomic Encyclopedia of Type Strains, Phase IV (KMG-IV): sequencing the most valuable type-strain genomes for metagenomic binning, comparative biology and taxonomic classification.</title>
        <authorList>
            <person name="Goeker M."/>
        </authorList>
    </citation>
    <scope>NUCLEOTIDE SEQUENCE [LARGE SCALE GENOMIC DNA]</scope>
    <source>
        <strain evidence="7 8">DSM 45775</strain>
    </source>
</reference>
<dbReference type="GO" id="GO:0003677">
    <property type="term" value="F:DNA binding"/>
    <property type="evidence" value="ECO:0007669"/>
    <property type="project" value="InterPro"/>
</dbReference>
<dbReference type="PROSITE" id="PS50901">
    <property type="entry name" value="FTSK"/>
    <property type="match status" value="1"/>
</dbReference>
<dbReference type="GO" id="GO:0005524">
    <property type="term" value="F:ATP binding"/>
    <property type="evidence" value="ECO:0007669"/>
    <property type="project" value="UniProtKB-UniRule"/>
</dbReference>
<dbReference type="InterPro" id="IPR002543">
    <property type="entry name" value="FtsK_dom"/>
</dbReference>
<dbReference type="AlphaFoldDB" id="A0A4R6V2M4"/>